<reference evidence="8 9" key="1">
    <citation type="submission" date="2019-03" db="EMBL/GenBank/DDBJ databases">
        <title>Sequencing 23 genomes of Wallemia ichthyophaga.</title>
        <authorList>
            <person name="Gostincar C."/>
        </authorList>
    </citation>
    <scope>NUCLEOTIDE SEQUENCE [LARGE SCALE GENOMIC DNA]</scope>
    <source>
        <strain evidence="8 9">EXF-6200</strain>
    </source>
</reference>
<keyword evidence="5 6" id="KW-0539">Nucleus</keyword>
<feature type="compositionally biased region" description="Low complexity" evidence="7">
    <location>
        <begin position="88"/>
        <end position="102"/>
    </location>
</feature>
<evidence type="ECO:0000256" key="7">
    <source>
        <dbReference type="SAM" id="MobiDB-lite"/>
    </source>
</evidence>
<evidence type="ECO:0000256" key="2">
    <source>
        <dbReference type="ARBA" id="ARBA00009154"/>
    </source>
</evidence>
<sequence>MSDKSLDEYLGELDAIKQSELQANLAYFIQDLVYILLNLKGVDTTDHSIANELNRIKLQFSKIKHAQEPQHKLNVDKPAADRFIKAALQLQQKSTEQPQQSQHLRFDNDHSEKKTSNDRKFRSDKKSKKRSSDSHQEKPPSSNSSTSSNTSQPPKSKKSKKHT</sequence>
<protein>
    <recommendedName>
        <fullName evidence="6">Exosome complex protein</fullName>
    </recommendedName>
</protein>
<dbReference type="Pfam" id="PF04000">
    <property type="entry name" value="Sas10_Utp3"/>
    <property type="match status" value="1"/>
</dbReference>
<evidence type="ECO:0000256" key="4">
    <source>
        <dbReference type="ARBA" id="ARBA00022884"/>
    </source>
</evidence>
<comment type="similarity">
    <text evidence="2 6">Belongs to the C1D family.</text>
</comment>
<dbReference type="InterPro" id="IPR007146">
    <property type="entry name" value="Sas10/Utp3/C1D"/>
</dbReference>
<evidence type="ECO:0000256" key="5">
    <source>
        <dbReference type="ARBA" id="ARBA00023242"/>
    </source>
</evidence>
<comment type="caution">
    <text evidence="8">The sequence shown here is derived from an EMBL/GenBank/DDBJ whole genome shotgun (WGS) entry which is preliminary data.</text>
</comment>
<dbReference type="GO" id="GO:0000178">
    <property type="term" value="C:exosome (RNase complex)"/>
    <property type="evidence" value="ECO:0007669"/>
    <property type="project" value="TreeGrafter"/>
</dbReference>
<evidence type="ECO:0000313" key="9">
    <source>
        <dbReference type="Proteomes" id="UP000310689"/>
    </source>
</evidence>
<proteinExistence type="inferred from homology"/>
<organism evidence="8 9">
    <name type="scientific">Wallemia ichthyophaga</name>
    <dbReference type="NCBI Taxonomy" id="245174"/>
    <lineage>
        <taxon>Eukaryota</taxon>
        <taxon>Fungi</taxon>
        <taxon>Dikarya</taxon>
        <taxon>Basidiomycota</taxon>
        <taxon>Wallemiomycotina</taxon>
        <taxon>Wallemiomycetes</taxon>
        <taxon>Wallemiales</taxon>
        <taxon>Wallemiaceae</taxon>
        <taxon>Wallemia</taxon>
    </lineage>
</organism>
<evidence type="ECO:0000256" key="1">
    <source>
        <dbReference type="ARBA" id="ARBA00004123"/>
    </source>
</evidence>
<feature type="region of interest" description="Disordered" evidence="7">
    <location>
        <begin position="88"/>
        <end position="163"/>
    </location>
</feature>
<dbReference type="GO" id="GO:0000460">
    <property type="term" value="P:maturation of 5.8S rRNA"/>
    <property type="evidence" value="ECO:0007669"/>
    <property type="project" value="TreeGrafter"/>
</dbReference>
<comment type="function">
    <text evidence="6">Required for exosome-dependent processing of pre-rRNA and small nucleolar RNA (snRNA) precursors. Involved in processing of 35S pre-rRNA at the A0, A1 and A2 sites.</text>
</comment>
<accession>A0A4T0G5M6</accession>
<dbReference type="GO" id="GO:0003723">
    <property type="term" value="F:RNA binding"/>
    <property type="evidence" value="ECO:0007669"/>
    <property type="project" value="UniProtKB-UniRule"/>
</dbReference>
<gene>
    <name evidence="8" type="ORF">E3P86_03273</name>
</gene>
<dbReference type="PANTHER" id="PTHR15341:SF3">
    <property type="entry name" value="NUCLEAR NUCLEIC ACID-BINDING PROTEIN C1D"/>
    <property type="match status" value="1"/>
</dbReference>
<dbReference type="GO" id="GO:0005730">
    <property type="term" value="C:nucleolus"/>
    <property type="evidence" value="ECO:0007669"/>
    <property type="project" value="TreeGrafter"/>
</dbReference>
<dbReference type="AlphaFoldDB" id="A0A4T0G5M6"/>
<feature type="compositionally biased region" description="Basic and acidic residues" evidence="7">
    <location>
        <begin position="104"/>
        <end position="121"/>
    </location>
</feature>
<dbReference type="InterPro" id="IPR011082">
    <property type="entry name" value="Exosome-assoc_fac/DNA_repair"/>
</dbReference>
<evidence type="ECO:0000256" key="6">
    <source>
        <dbReference type="RuleBase" id="RU368003"/>
    </source>
</evidence>
<dbReference type="Proteomes" id="UP000310689">
    <property type="component" value="Unassembled WGS sequence"/>
</dbReference>
<dbReference type="PANTHER" id="PTHR15341">
    <property type="entry name" value="SUN-COR STEROID HORMONE RECEPTOR CO-REPRESSOR"/>
    <property type="match status" value="1"/>
</dbReference>
<comment type="subcellular location">
    <subcellularLocation>
        <location evidence="1 6">Nucleus</location>
    </subcellularLocation>
</comment>
<dbReference type="EMBL" id="SPOI01000221">
    <property type="protein sequence ID" value="TIB31765.1"/>
    <property type="molecule type" value="Genomic_DNA"/>
</dbReference>
<feature type="compositionally biased region" description="Low complexity" evidence="7">
    <location>
        <begin position="139"/>
        <end position="154"/>
    </location>
</feature>
<dbReference type="GO" id="GO:0010468">
    <property type="term" value="P:regulation of gene expression"/>
    <property type="evidence" value="ECO:0007669"/>
    <property type="project" value="TreeGrafter"/>
</dbReference>
<evidence type="ECO:0000256" key="3">
    <source>
        <dbReference type="ARBA" id="ARBA00022552"/>
    </source>
</evidence>
<dbReference type="GO" id="GO:0003677">
    <property type="term" value="F:DNA binding"/>
    <property type="evidence" value="ECO:0007669"/>
    <property type="project" value="TreeGrafter"/>
</dbReference>
<keyword evidence="4 6" id="KW-0694">RNA-binding</keyword>
<keyword evidence="3 6" id="KW-0698">rRNA processing</keyword>
<name>A0A4T0G5M6_WALIC</name>
<evidence type="ECO:0000313" key="8">
    <source>
        <dbReference type="EMBL" id="TIB31765.1"/>
    </source>
</evidence>